<gene>
    <name evidence="3" type="ORF">D9613_004431</name>
</gene>
<evidence type="ECO:0000256" key="1">
    <source>
        <dbReference type="SAM" id="Coils"/>
    </source>
</evidence>
<dbReference type="SUPFAM" id="SSF81383">
    <property type="entry name" value="F-box domain"/>
    <property type="match status" value="1"/>
</dbReference>
<dbReference type="AlphaFoldDB" id="A0A8H4VKQ5"/>
<proteinExistence type="predicted"/>
<accession>A0A8H4VKQ5</accession>
<feature type="coiled-coil region" evidence="1">
    <location>
        <begin position="41"/>
        <end position="68"/>
    </location>
</feature>
<protein>
    <recommendedName>
        <fullName evidence="2">F-box domain-containing protein</fullName>
    </recommendedName>
</protein>
<keyword evidence="1" id="KW-0175">Coiled coil</keyword>
<dbReference type="Proteomes" id="UP000521872">
    <property type="component" value="Unassembled WGS sequence"/>
</dbReference>
<feature type="domain" description="F-box" evidence="2">
    <location>
        <begin position="77"/>
        <end position="137"/>
    </location>
</feature>
<dbReference type="Gene3D" id="1.20.1280.50">
    <property type="match status" value="1"/>
</dbReference>
<dbReference type="Gene3D" id="3.80.10.10">
    <property type="entry name" value="Ribonuclease Inhibitor"/>
    <property type="match status" value="1"/>
</dbReference>
<dbReference type="EMBL" id="JAACJL010000057">
    <property type="protein sequence ID" value="KAF4611429.1"/>
    <property type="molecule type" value="Genomic_DNA"/>
</dbReference>
<evidence type="ECO:0000313" key="3">
    <source>
        <dbReference type="EMBL" id="KAF4611429.1"/>
    </source>
</evidence>
<sequence>MTCPHRKASGTQSEIINISLFKYNKSECPIEDGNCRLCREIQAIEKDVEDIAIRLKNLLSRHQQLRTETNHTHSPIIRDLPVEILSKIFYSCFSDGMMDADGEGPSWSDTDVPLRVGAVCRTWRQVAWSSPELWTAILVKRTFTTASHVCNQYPIMTGWIHRSRVLPVYITLYENTEDGTKPGSVAEGCDCWERTLQLVAECSDRWKDADLNLSRASFEYIASNLKLKPPTRKLALESDEPLDKSTVGTEVLKLWQEPEFGPQSMTIDLFFRLEHLNLNWQYLTDVNACSWHPDDCVDLLRNAPQLVSCSFTDIADYWEEAESNVSYSPLVIHHTSLRYLSLHCEVFGAAIFDQLTAPSLEELWYTTDSDRLHPIESRPFLMSFFRRSSFPLTQLKLNAHTFPPEYLMAILSSVPSLVHLYLSFSSGTVKRPLMVSLFNHLATTAISSSEPGSDAVRFLPQLEDLKVTGDFREADFPWTCVPDAFGYPPQLGREGQRPFKSLALVVRHPYLVKGVPGDMVARLVNLQNAGFNINFMDGSALDKLVPVTWE</sequence>
<name>A0A8H4VKQ5_9AGAR</name>
<reference evidence="3 4" key="1">
    <citation type="submission" date="2019-12" db="EMBL/GenBank/DDBJ databases">
        <authorList>
            <person name="Floudas D."/>
            <person name="Bentzer J."/>
            <person name="Ahren D."/>
            <person name="Johansson T."/>
            <person name="Persson P."/>
            <person name="Tunlid A."/>
        </authorList>
    </citation>
    <scope>NUCLEOTIDE SEQUENCE [LARGE SCALE GENOMIC DNA]</scope>
    <source>
        <strain evidence="3 4">CBS 102.39</strain>
    </source>
</reference>
<dbReference type="InterPro" id="IPR001810">
    <property type="entry name" value="F-box_dom"/>
</dbReference>
<evidence type="ECO:0000259" key="2">
    <source>
        <dbReference type="Pfam" id="PF12937"/>
    </source>
</evidence>
<keyword evidence="4" id="KW-1185">Reference proteome</keyword>
<organism evidence="3 4">
    <name type="scientific">Agrocybe pediades</name>
    <dbReference type="NCBI Taxonomy" id="84607"/>
    <lineage>
        <taxon>Eukaryota</taxon>
        <taxon>Fungi</taxon>
        <taxon>Dikarya</taxon>
        <taxon>Basidiomycota</taxon>
        <taxon>Agaricomycotina</taxon>
        <taxon>Agaricomycetes</taxon>
        <taxon>Agaricomycetidae</taxon>
        <taxon>Agaricales</taxon>
        <taxon>Agaricineae</taxon>
        <taxon>Strophariaceae</taxon>
        <taxon>Agrocybe</taxon>
    </lineage>
</organism>
<dbReference type="Pfam" id="PF12937">
    <property type="entry name" value="F-box-like"/>
    <property type="match status" value="1"/>
</dbReference>
<dbReference type="InterPro" id="IPR036047">
    <property type="entry name" value="F-box-like_dom_sf"/>
</dbReference>
<dbReference type="InterPro" id="IPR032675">
    <property type="entry name" value="LRR_dom_sf"/>
</dbReference>
<comment type="caution">
    <text evidence="3">The sequence shown here is derived from an EMBL/GenBank/DDBJ whole genome shotgun (WGS) entry which is preliminary data.</text>
</comment>
<evidence type="ECO:0000313" key="4">
    <source>
        <dbReference type="Proteomes" id="UP000521872"/>
    </source>
</evidence>